<proteinExistence type="predicted"/>
<keyword evidence="1" id="KW-0812">Transmembrane</keyword>
<dbReference type="InterPro" id="IPR010181">
    <property type="entry name" value="CGCAxxGCC_motif"/>
</dbReference>
<dbReference type="EMBL" id="JAUDUY010000013">
    <property type="protein sequence ID" value="MDM9632688.1"/>
    <property type="molecule type" value="Genomic_DNA"/>
</dbReference>
<dbReference type="Proteomes" id="UP001174839">
    <property type="component" value="Unassembled WGS sequence"/>
</dbReference>
<feature type="transmembrane region" description="Helical" evidence="1">
    <location>
        <begin position="184"/>
        <end position="209"/>
    </location>
</feature>
<evidence type="ECO:0000313" key="2">
    <source>
        <dbReference type="EMBL" id="MDM9632688.1"/>
    </source>
</evidence>
<organism evidence="2 3">
    <name type="scientific">Robiginitalea aurantiaca</name>
    <dbReference type="NCBI Taxonomy" id="3056915"/>
    <lineage>
        <taxon>Bacteria</taxon>
        <taxon>Pseudomonadati</taxon>
        <taxon>Bacteroidota</taxon>
        <taxon>Flavobacteriia</taxon>
        <taxon>Flavobacteriales</taxon>
        <taxon>Flavobacteriaceae</taxon>
        <taxon>Robiginitalea</taxon>
    </lineage>
</organism>
<keyword evidence="1" id="KW-1133">Transmembrane helix</keyword>
<sequence>MKARTEYPNDAKDVFKACGTCSRTFAHLLNREFSHPDEAMEKAMNPMAGGIMNQGYQCGMLWGAVLAVGGEAYRRHGDPDGAIEAAVNATQELITSFVEQTGTINCRDIIGIDLTSEAGMAEFMQRVTSQGMENSHCFNLAEQWVPHAIEAGSKGVSTAINPILKPRSCASEVVRRMGGTEEEMAMVAGFAGGLGLIGGACGALSAAIWKKMLDWCREHPENDPPYFNNITAMNMLKAFKEETNGVMHCSQICGRQFAHLEEHTEYLNQGGCKQLMEVLAVSGNA</sequence>
<name>A0ABT7WID1_9FLAO</name>
<gene>
    <name evidence="2" type="ORF">QU605_14515</name>
</gene>
<comment type="caution">
    <text evidence="2">The sequence shown here is derived from an EMBL/GenBank/DDBJ whole genome shotgun (WGS) entry which is preliminary data.</text>
</comment>
<dbReference type="Pfam" id="PF09719">
    <property type="entry name" value="C_GCAxxG_C_C"/>
    <property type="match status" value="2"/>
</dbReference>
<keyword evidence="1" id="KW-0472">Membrane</keyword>
<evidence type="ECO:0000313" key="3">
    <source>
        <dbReference type="Proteomes" id="UP001174839"/>
    </source>
</evidence>
<accession>A0ABT7WID1</accession>
<reference evidence="2" key="1">
    <citation type="submission" date="2023-06" db="EMBL/GenBank/DDBJ databases">
        <title>Robiginitalea aurantiacus sp. nov. and Algoriphagus sediminis sp. nov., isolated from coastal sediment.</title>
        <authorList>
            <person name="Zhou Z.Y."/>
            <person name="An J."/>
            <person name="Jia Y.W."/>
            <person name="Du Z.J."/>
        </authorList>
    </citation>
    <scope>NUCLEOTIDE SEQUENCE</scope>
    <source>
        <strain evidence="2">M39</strain>
    </source>
</reference>
<evidence type="ECO:0000256" key="1">
    <source>
        <dbReference type="SAM" id="Phobius"/>
    </source>
</evidence>
<keyword evidence="3" id="KW-1185">Reference proteome</keyword>
<protein>
    <submittedName>
        <fullName evidence="2">C-GCAxxG-C-C family protein</fullName>
    </submittedName>
</protein>
<dbReference type="RefSeq" id="WP_289726052.1">
    <property type="nucleotide sequence ID" value="NZ_JAUDUY010000013.1"/>
</dbReference>